<name>A0A916N267_9PROT</name>
<evidence type="ECO:0000313" key="1">
    <source>
        <dbReference type="EMBL" id="CAG4883494.1"/>
    </source>
</evidence>
<sequence>MASHAADFLSHAWLMRDFGDIRMAFYTLTLAVHTALKFTLPHVQRAHLAVGSRRCKPFFAMATQAKLARKIVRHRFGRLFIAAICRQHWHHSASSKCQ</sequence>
<gene>
    <name evidence="1" type="ORF">GTOL_11377</name>
</gene>
<dbReference type="Proteomes" id="UP000742786">
    <property type="component" value="Unassembled WGS sequence"/>
</dbReference>
<proteinExistence type="predicted"/>
<reference evidence="1" key="1">
    <citation type="submission" date="2021-04" db="EMBL/GenBank/DDBJ databases">
        <authorList>
            <person name="Hornung B."/>
        </authorList>
    </citation>
    <scope>NUCLEOTIDE SEQUENCE</scope>
    <source>
        <strain evidence="1">G5G6</strain>
    </source>
</reference>
<protein>
    <submittedName>
        <fullName evidence="1">Uncharacterized protein</fullName>
    </submittedName>
</protein>
<dbReference type="AlphaFoldDB" id="A0A916N267"/>
<accession>A0A916N267</accession>
<organism evidence="1 2">
    <name type="scientific">Georgfuchsia toluolica</name>
    <dbReference type="NCBI Taxonomy" id="424218"/>
    <lineage>
        <taxon>Bacteria</taxon>
        <taxon>Pseudomonadati</taxon>
        <taxon>Pseudomonadota</taxon>
        <taxon>Betaproteobacteria</taxon>
        <taxon>Nitrosomonadales</taxon>
        <taxon>Sterolibacteriaceae</taxon>
        <taxon>Georgfuchsia</taxon>
    </lineage>
</organism>
<keyword evidence="2" id="KW-1185">Reference proteome</keyword>
<evidence type="ECO:0000313" key="2">
    <source>
        <dbReference type="Proteomes" id="UP000742786"/>
    </source>
</evidence>
<dbReference type="EMBL" id="CAJQUM010000001">
    <property type="protein sequence ID" value="CAG4883494.1"/>
    <property type="molecule type" value="Genomic_DNA"/>
</dbReference>
<comment type="caution">
    <text evidence="1">The sequence shown here is derived from an EMBL/GenBank/DDBJ whole genome shotgun (WGS) entry which is preliminary data.</text>
</comment>